<reference evidence="4" key="2">
    <citation type="journal article" date="2016" name="Mol. Ecol.">
        <title>Population genomics of the filarial nematode parasite Wuchereria bancrofti from mosquitoes.</title>
        <authorList>
            <person name="Small S.T."/>
            <person name="Reimer L.J."/>
            <person name="Tisch D.J."/>
            <person name="King C.L."/>
            <person name="Christensen B.M."/>
            <person name="Siba P.M."/>
            <person name="Kazura J.W."/>
            <person name="Serre D."/>
            <person name="Zimmerman P.A."/>
        </authorList>
    </citation>
    <scope>NUCLEOTIDE SEQUENCE</scope>
    <source>
        <strain evidence="4">pt0022</strain>
    </source>
</reference>
<accession>A0AAF5Q0J1</accession>
<dbReference type="GO" id="GO:0006397">
    <property type="term" value="P:mRNA processing"/>
    <property type="evidence" value="ECO:0007669"/>
    <property type="project" value="UniProtKB-KW"/>
</dbReference>
<feature type="compositionally biased region" description="Basic and acidic residues" evidence="2">
    <location>
        <begin position="169"/>
        <end position="231"/>
    </location>
</feature>
<sequence>MADAGFYRGTSSEQDSRFTDKERKLLKQMRFEEALDEKICMDRVNLDVLKPWITAKLNDILGIEDDVVIEYVFSQLEEKSLNPKVMQINLTGFLNARRAREFMGELWSMLIEAQSSDDGIPTSLVEKKMKEIQEKAKSTTVSSSNGAAAEVAGSDWKNRYDSLTGGRYGNRESRSITESERGRKDDDRHKSHRDSNRDRENDKSGESGRMKEDGIERKRGEERQFKDEKLRSHSRSPTRRHFHDERTERKKERYRSPNRSPPRRKFTERKEEIRRRSRSNERRRRKRSISVDLVDEKQSSSRKKKKKHSKKRASDSDSERAKRRKKHKKEKKRKKHNSSDSD</sequence>
<proteinExistence type="predicted"/>
<feature type="region of interest" description="Disordered" evidence="2">
    <location>
        <begin position="158"/>
        <end position="342"/>
    </location>
</feature>
<feature type="compositionally biased region" description="Basic residues" evidence="2">
    <location>
        <begin position="300"/>
        <end position="311"/>
    </location>
</feature>
<feature type="compositionally biased region" description="Basic residues" evidence="2">
    <location>
        <begin position="232"/>
        <end position="241"/>
    </location>
</feature>
<dbReference type="PROSITE" id="PS51025">
    <property type="entry name" value="PWI"/>
    <property type="match status" value="1"/>
</dbReference>
<dbReference type="PANTHER" id="PTHR23148:SF0">
    <property type="entry name" value="SERINE_ARGININE REPETITIVE MATRIX PROTEIN 1"/>
    <property type="match status" value="1"/>
</dbReference>
<dbReference type="PANTHER" id="PTHR23148">
    <property type="entry name" value="SERINE/ARGININE REGULATED NUCLEAR MATRIX PROTEIN"/>
    <property type="match status" value="1"/>
</dbReference>
<evidence type="ECO:0000313" key="4">
    <source>
        <dbReference type="Proteomes" id="UP000093561"/>
    </source>
</evidence>
<reference evidence="4" key="1">
    <citation type="submission" date="2015-03" db="EMBL/GenBank/DDBJ databases">
        <title>Wuchereria bancrofti Genome Sequencing Papua New Guinea Strain.</title>
        <authorList>
            <person name="Small S.T."/>
            <person name="Serre D."/>
            <person name="Zimmerman P.A."/>
        </authorList>
    </citation>
    <scope>NUCLEOTIDE SEQUENCE [LARGE SCALE GENOMIC DNA]</scope>
    <source>
        <strain evidence="4">pt0022</strain>
    </source>
</reference>
<feature type="compositionally biased region" description="Basic residues" evidence="2">
    <location>
        <begin position="321"/>
        <end position="336"/>
    </location>
</feature>
<name>A0AAF5Q0J1_WUCBA</name>
<dbReference type="AlphaFoldDB" id="A0AAF5Q0J1"/>
<feature type="compositionally biased region" description="Basic and acidic residues" evidence="2">
    <location>
        <begin position="268"/>
        <end position="280"/>
    </location>
</feature>
<dbReference type="GO" id="GO:0003723">
    <property type="term" value="F:RNA binding"/>
    <property type="evidence" value="ECO:0007669"/>
    <property type="project" value="TreeGrafter"/>
</dbReference>
<organism evidence="4 5">
    <name type="scientific">Wuchereria bancrofti</name>
    <dbReference type="NCBI Taxonomy" id="6293"/>
    <lineage>
        <taxon>Eukaryota</taxon>
        <taxon>Metazoa</taxon>
        <taxon>Ecdysozoa</taxon>
        <taxon>Nematoda</taxon>
        <taxon>Chromadorea</taxon>
        <taxon>Rhabditida</taxon>
        <taxon>Spirurina</taxon>
        <taxon>Spiruromorpha</taxon>
        <taxon>Filarioidea</taxon>
        <taxon>Onchocercidae</taxon>
        <taxon>Wuchereria</taxon>
    </lineage>
</organism>
<dbReference type="GO" id="GO:0005681">
    <property type="term" value="C:spliceosomal complex"/>
    <property type="evidence" value="ECO:0007669"/>
    <property type="project" value="TreeGrafter"/>
</dbReference>
<dbReference type="Proteomes" id="UP000093561">
    <property type="component" value="Unassembled WGS sequence"/>
</dbReference>
<evidence type="ECO:0000259" key="3">
    <source>
        <dbReference type="PROSITE" id="PS51025"/>
    </source>
</evidence>
<dbReference type="SUPFAM" id="SSF101233">
    <property type="entry name" value="PWI domain"/>
    <property type="match status" value="1"/>
</dbReference>
<dbReference type="GO" id="GO:0048024">
    <property type="term" value="P:regulation of mRNA splicing, via spliceosome"/>
    <property type="evidence" value="ECO:0007669"/>
    <property type="project" value="TreeGrafter"/>
</dbReference>
<dbReference type="WBParaSite" id="mrna-Wban_08264">
    <property type="protein sequence ID" value="mrna-Wban_08264"/>
    <property type="gene ID" value="Wban_08264"/>
</dbReference>
<feature type="domain" description="PWI" evidence="3">
    <location>
        <begin position="28"/>
        <end position="127"/>
    </location>
</feature>
<reference evidence="5" key="3">
    <citation type="submission" date="2024-02" db="UniProtKB">
        <authorList>
            <consortium name="WormBaseParasite"/>
        </authorList>
    </citation>
    <scope>IDENTIFICATION</scope>
    <source>
        <strain evidence="5">pt0022</strain>
    </source>
</reference>
<dbReference type="Pfam" id="PF01480">
    <property type="entry name" value="PWI"/>
    <property type="match status" value="1"/>
</dbReference>
<evidence type="ECO:0000313" key="5">
    <source>
        <dbReference type="WBParaSite" id="mrna-Wban_08264"/>
    </source>
</evidence>
<protein>
    <submittedName>
        <fullName evidence="5">PWI domain-containing protein</fullName>
    </submittedName>
</protein>
<evidence type="ECO:0000256" key="2">
    <source>
        <dbReference type="SAM" id="MobiDB-lite"/>
    </source>
</evidence>
<evidence type="ECO:0000256" key="1">
    <source>
        <dbReference type="ARBA" id="ARBA00022664"/>
    </source>
</evidence>
<dbReference type="SMART" id="SM00311">
    <property type="entry name" value="PWI"/>
    <property type="match status" value="1"/>
</dbReference>
<feature type="compositionally biased region" description="Basic and acidic residues" evidence="2">
    <location>
        <begin position="242"/>
        <end position="255"/>
    </location>
</feature>
<dbReference type="InterPro" id="IPR002483">
    <property type="entry name" value="PWI_dom"/>
</dbReference>
<dbReference type="InterPro" id="IPR036483">
    <property type="entry name" value="PWI_dom_sf"/>
</dbReference>
<dbReference type="InterPro" id="IPR052225">
    <property type="entry name" value="Ser/Arg_repetitive_matrix"/>
</dbReference>
<keyword evidence="1" id="KW-0507">mRNA processing</keyword>
<dbReference type="Gene3D" id="1.20.1390.10">
    <property type="entry name" value="PWI domain"/>
    <property type="match status" value="1"/>
</dbReference>